<keyword evidence="2 8" id="KW-0597">Phosphoprotein</keyword>
<evidence type="ECO:0000256" key="4">
    <source>
        <dbReference type="ARBA" id="ARBA00023015"/>
    </source>
</evidence>
<keyword evidence="13" id="KW-1185">Reference proteome</keyword>
<evidence type="ECO:0000256" key="9">
    <source>
        <dbReference type="PROSITE-ProRule" id="PRU01091"/>
    </source>
</evidence>
<evidence type="ECO:0000256" key="7">
    <source>
        <dbReference type="ARBA" id="ARBA00024867"/>
    </source>
</evidence>
<dbReference type="InterPro" id="IPR001789">
    <property type="entry name" value="Sig_transdc_resp-reg_receiver"/>
</dbReference>
<accession>A0A1M7M4V4</accession>
<dbReference type="Proteomes" id="UP000184038">
    <property type="component" value="Unassembled WGS sequence"/>
</dbReference>
<dbReference type="Pfam" id="PF00486">
    <property type="entry name" value="Trans_reg_C"/>
    <property type="match status" value="1"/>
</dbReference>
<dbReference type="PROSITE" id="PS50110">
    <property type="entry name" value="RESPONSE_REGULATORY"/>
    <property type="match status" value="1"/>
</dbReference>
<dbReference type="CDD" id="cd00383">
    <property type="entry name" value="trans_reg_C"/>
    <property type="match status" value="1"/>
</dbReference>
<dbReference type="SMART" id="SM00862">
    <property type="entry name" value="Trans_reg_C"/>
    <property type="match status" value="1"/>
</dbReference>
<dbReference type="GO" id="GO:0005829">
    <property type="term" value="C:cytosol"/>
    <property type="evidence" value="ECO:0007669"/>
    <property type="project" value="TreeGrafter"/>
</dbReference>
<dbReference type="SUPFAM" id="SSF52172">
    <property type="entry name" value="CheY-like"/>
    <property type="match status" value="1"/>
</dbReference>
<dbReference type="FunFam" id="3.40.50.2300:FF:000001">
    <property type="entry name" value="DNA-binding response regulator PhoB"/>
    <property type="match status" value="1"/>
</dbReference>
<feature type="DNA-binding region" description="OmpR/PhoB-type" evidence="9">
    <location>
        <begin position="126"/>
        <end position="226"/>
    </location>
</feature>
<dbReference type="AlphaFoldDB" id="A0A1M7M4V4"/>
<evidence type="ECO:0000259" key="11">
    <source>
        <dbReference type="PROSITE" id="PS51755"/>
    </source>
</evidence>
<keyword evidence="4" id="KW-0805">Transcription regulation</keyword>
<feature type="domain" description="OmpR/PhoB-type" evidence="11">
    <location>
        <begin position="126"/>
        <end position="226"/>
    </location>
</feature>
<dbReference type="InterPro" id="IPR039420">
    <property type="entry name" value="WalR-like"/>
</dbReference>
<dbReference type="PANTHER" id="PTHR48111:SF73">
    <property type="entry name" value="ALKALINE PHOSPHATASE SYNTHESIS TRANSCRIPTIONAL REGULATORY PROTEIN PHOP"/>
    <property type="match status" value="1"/>
</dbReference>
<proteinExistence type="predicted"/>
<evidence type="ECO:0000256" key="1">
    <source>
        <dbReference type="ARBA" id="ARBA00018672"/>
    </source>
</evidence>
<dbReference type="PROSITE" id="PS51755">
    <property type="entry name" value="OMPR_PHOB"/>
    <property type="match status" value="1"/>
</dbReference>
<organism evidence="12 13">
    <name type="scientific">Anaerosporobacter mobilis DSM 15930</name>
    <dbReference type="NCBI Taxonomy" id="1120996"/>
    <lineage>
        <taxon>Bacteria</taxon>
        <taxon>Bacillati</taxon>
        <taxon>Bacillota</taxon>
        <taxon>Clostridia</taxon>
        <taxon>Lachnospirales</taxon>
        <taxon>Lachnospiraceae</taxon>
        <taxon>Anaerosporobacter</taxon>
    </lineage>
</organism>
<dbReference type="SMART" id="SM00448">
    <property type="entry name" value="REC"/>
    <property type="match status" value="1"/>
</dbReference>
<keyword evidence="3" id="KW-0902">Two-component regulatory system</keyword>
<dbReference type="PANTHER" id="PTHR48111">
    <property type="entry name" value="REGULATOR OF RPOS"/>
    <property type="match status" value="1"/>
</dbReference>
<name>A0A1M7M4V4_9FIRM</name>
<dbReference type="GO" id="GO:0032993">
    <property type="term" value="C:protein-DNA complex"/>
    <property type="evidence" value="ECO:0007669"/>
    <property type="project" value="TreeGrafter"/>
</dbReference>
<feature type="domain" description="Response regulatory" evidence="10">
    <location>
        <begin position="5"/>
        <end position="118"/>
    </location>
</feature>
<evidence type="ECO:0000256" key="6">
    <source>
        <dbReference type="ARBA" id="ARBA00023163"/>
    </source>
</evidence>
<keyword evidence="6" id="KW-0804">Transcription</keyword>
<sequence>MDKKTILIVDDEEQIRELLRAYIENGGYEVYEAENGKKALKILKNQKIHLVILDLMLPDIQGESLCESIRLEYDIPVIMVTGKTDESSMVHGLSIGADDYIGKPFSPRNVMARIEAVLRRCNVDPSNVVVQDDYLSYDIDKRIVMVQGNIVHLTPTEYKIFETLVNSPNRVFSREQLITYALEGEFDGYDRSIDTYIKGLRQKIEPDRKKPRYITTVHGVGYRFMKE</sequence>
<dbReference type="EMBL" id="FRCP01000019">
    <property type="protein sequence ID" value="SHM85721.1"/>
    <property type="molecule type" value="Genomic_DNA"/>
</dbReference>
<protein>
    <recommendedName>
        <fullName evidence="1">Stage 0 sporulation protein A homolog</fullName>
    </recommendedName>
</protein>
<evidence type="ECO:0000256" key="3">
    <source>
        <dbReference type="ARBA" id="ARBA00023012"/>
    </source>
</evidence>
<evidence type="ECO:0000313" key="13">
    <source>
        <dbReference type="Proteomes" id="UP000184038"/>
    </source>
</evidence>
<evidence type="ECO:0000256" key="2">
    <source>
        <dbReference type="ARBA" id="ARBA00022553"/>
    </source>
</evidence>
<dbReference type="InterPro" id="IPR011006">
    <property type="entry name" value="CheY-like_superfamily"/>
</dbReference>
<evidence type="ECO:0000313" key="12">
    <source>
        <dbReference type="EMBL" id="SHM85721.1"/>
    </source>
</evidence>
<dbReference type="RefSeq" id="WP_073289883.1">
    <property type="nucleotide sequence ID" value="NZ_FRCP01000019.1"/>
</dbReference>
<dbReference type="Pfam" id="PF00072">
    <property type="entry name" value="Response_reg"/>
    <property type="match status" value="1"/>
</dbReference>
<dbReference type="GO" id="GO:0000156">
    <property type="term" value="F:phosphorelay response regulator activity"/>
    <property type="evidence" value="ECO:0007669"/>
    <property type="project" value="TreeGrafter"/>
</dbReference>
<reference evidence="12 13" key="1">
    <citation type="submission" date="2016-11" db="EMBL/GenBank/DDBJ databases">
        <authorList>
            <person name="Jaros S."/>
            <person name="Januszkiewicz K."/>
            <person name="Wedrychowicz H."/>
        </authorList>
    </citation>
    <scope>NUCLEOTIDE SEQUENCE [LARGE SCALE GENOMIC DNA]</scope>
    <source>
        <strain evidence="12 13">DSM 15930</strain>
    </source>
</reference>
<dbReference type="OrthoDB" id="9790442at2"/>
<dbReference type="GO" id="GO:0006355">
    <property type="term" value="P:regulation of DNA-templated transcription"/>
    <property type="evidence" value="ECO:0007669"/>
    <property type="project" value="InterPro"/>
</dbReference>
<dbReference type="Gene3D" id="3.40.50.2300">
    <property type="match status" value="1"/>
</dbReference>
<dbReference type="GO" id="GO:0000976">
    <property type="term" value="F:transcription cis-regulatory region binding"/>
    <property type="evidence" value="ECO:0007669"/>
    <property type="project" value="TreeGrafter"/>
</dbReference>
<evidence type="ECO:0000256" key="8">
    <source>
        <dbReference type="PROSITE-ProRule" id="PRU00169"/>
    </source>
</evidence>
<dbReference type="InterPro" id="IPR001867">
    <property type="entry name" value="OmpR/PhoB-type_DNA-bd"/>
</dbReference>
<dbReference type="Gene3D" id="1.10.10.10">
    <property type="entry name" value="Winged helix-like DNA-binding domain superfamily/Winged helix DNA-binding domain"/>
    <property type="match status" value="1"/>
</dbReference>
<dbReference type="STRING" id="1120996.SAMN02746066_03621"/>
<comment type="function">
    <text evidence="7">May play the central regulatory role in sporulation. It may be an element of the effector pathway responsible for the activation of sporulation genes in response to nutritional stress. Spo0A may act in concert with spo0H (a sigma factor) to control the expression of some genes that are critical to the sporulation process.</text>
</comment>
<evidence type="ECO:0000259" key="10">
    <source>
        <dbReference type="PROSITE" id="PS50110"/>
    </source>
</evidence>
<evidence type="ECO:0000256" key="5">
    <source>
        <dbReference type="ARBA" id="ARBA00023125"/>
    </source>
</evidence>
<feature type="modified residue" description="4-aspartylphosphate" evidence="8">
    <location>
        <position position="54"/>
    </location>
</feature>
<dbReference type="Gene3D" id="6.10.250.690">
    <property type="match status" value="1"/>
</dbReference>
<keyword evidence="5 9" id="KW-0238">DNA-binding</keyword>
<dbReference type="InterPro" id="IPR036388">
    <property type="entry name" value="WH-like_DNA-bd_sf"/>
</dbReference>
<gene>
    <name evidence="12" type="ORF">SAMN02746066_03621</name>
</gene>